<evidence type="ECO:0000256" key="1">
    <source>
        <dbReference type="SAM" id="MobiDB-lite"/>
    </source>
</evidence>
<dbReference type="AlphaFoldDB" id="A0A2C6LHE0"/>
<protein>
    <recommendedName>
        <fullName evidence="5">Transmembrane protein</fullName>
    </recommendedName>
</protein>
<feature type="region of interest" description="Disordered" evidence="1">
    <location>
        <begin position="47"/>
        <end position="81"/>
    </location>
</feature>
<gene>
    <name evidence="3" type="ORF">CSUI_000179</name>
</gene>
<name>A0A2C6LHE0_9APIC</name>
<comment type="caution">
    <text evidence="3">The sequence shown here is derived from an EMBL/GenBank/DDBJ whole genome shotgun (WGS) entry which is preliminary data.</text>
</comment>
<feature type="compositionally biased region" description="Basic and acidic residues" evidence="1">
    <location>
        <begin position="47"/>
        <end position="64"/>
    </location>
</feature>
<evidence type="ECO:0000313" key="3">
    <source>
        <dbReference type="EMBL" id="PHJ25965.1"/>
    </source>
</evidence>
<keyword evidence="4" id="KW-1185">Reference proteome</keyword>
<feature type="transmembrane region" description="Helical" evidence="2">
    <location>
        <begin position="89"/>
        <end position="108"/>
    </location>
</feature>
<dbReference type="EMBL" id="MIGC01000073">
    <property type="protein sequence ID" value="PHJ25965.1"/>
    <property type="molecule type" value="Genomic_DNA"/>
</dbReference>
<sequence length="199" mass="21668">MGRCIRLFSCTSPLIVCAICGTCSIAEFANRSLSRAMITRAEMGRFHPHDGLSRKTASLRKEAKQSAGRGASRPQSPSKPKAAVTWMKATGHLIAGLCFLYLGLLHGYNEAEWLRGGQQPGADPERGYISGAIQAGVPFVFGVFQLVKFVTTVSVRTVTEVRRSVSEAHSRSQKAVVGVRSEGVIRRPMARKHVESRRG</sequence>
<evidence type="ECO:0000256" key="2">
    <source>
        <dbReference type="SAM" id="Phobius"/>
    </source>
</evidence>
<keyword evidence="2" id="KW-0812">Transmembrane</keyword>
<dbReference type="GeneID" id="94423624"/>
<organism evidence="3 4">
    <name type="scientific">Cystoisospora suis</name>
    <dbReference type="NCBI Taxonomy" id="483139"/>
    <lineage>
        <taxon>Eukaryota</taxon>
        <taxon>Sar</taxon>
        <taxon>Alveolata</taxon>
        <taxon>Apicomplexa</taxon>
        <taxon>Conoidasida</taxon>
        <taxon>Coccidia</taxon>
        <taxon>Eucoccidiorida</taxon>
        <taxon>Eimeriorina</taxon>
        <taxon>Sarcocystidae</taxon>
        <taxon>Cystoisospora</taxon>
    </lineage>
</organism>
<evidence type="ECO:0000313" key="4">
    <source>
        <dbReference type="Proteomes" id="UP000221165"/>
    </source>
</evidence>
<dbReference type="RefSeq" id="XP_067927611.1">
    <property type="nucleotide sequence ID" value="XM_068060413.1"/>
</dbReference>
<dbReference type="Proteomes" id="UP000221165">
    <property type="component" value="Unassembled WGS sequence"/>
</dbReference>
<reference evidence="3 4" key="1">
    <citation type="journal article" date="2017" name="Int. J. Parasitol.">
        <title>The genome of the protozoan parasite Cystoisospora suis and a reverse vaccinology approach to identify vaccine candidates.</title>
        <authorList>
            <person name="Palmieri N."/>
            <person name="Shrestha A."/>
            <person name="Ruttkowski B."/>
            <person name="Beck T."/>
            <person name="Vogl C."/>
            <person name="Tomley F."/>
            <person name="Blake D.P."/>
            <person name="Joachim A."/>
        </authorList>
    </citation>
    <scope>NUCLEOTIDE SEQUENCE [LARGE SCALE GENOMIC DNA]</scope>
    <source>
        <strain evidence="3 4">Wien I</strain>
    </source>
</reference>
<keyword evidence="2" id="KW-1133">Transmembrane helix</keyword>
<proteinExistence type="predicted"/>
<dbReference type="VEuPathDB" id="ToxoDB:CSUI_000179"/>
<evidence type="ECO:0008006" key="5">
    <source>
        <dbReference type="Google" id="ProtNLM"/>
    </source>
</evidence>
<keyword evidence="2" id="KW-0472">Membrane</keyword>
<accession>A0A2C6LHE0</accession>